<dbReference type="InterPro" id="IPR046911">
    <property type="entry name" value="ABC-3C_CTD9"/>
</dbReference>
<evidence type="ECO:0000313" key="3">
    <source>
        <dbReference type="Proteomes" id="UP000548726"/>
    </source>
</evidence>
<keyword evidence="3" id="KW-1185">Reference proteome</keyword>
<reference evidence="2 3" key="1">
    <citation type="journal article" date="2020" name="Cell Rep.">
        <title>Local necrotic cells trigger systemic immune activation via gut microbiome dysbiosis in Drosophila.</title>
        <authorList>
            <person name="Kosakamoto H."/>
            <person name="Yamauchi T."/>
            <person name="Akuzawa-Tokita Y."/>
            <person name="Nishimura K."/>
            <person name="Soga T."/>
            <person name="Murakami T."/>
            <person name="Mori H."/>
            <person name="Yamamoto K."/>
            <person name="Miyazaki R."/>
            <person name="Koto A."/>
            <person name="Miura M."/>
            <person name="Obata F."/>
        </authorList>
    </citation>
    <scope>NUCLEOTIDE SEQUENCE [LARGE SCALE GENOMIC DNA]</scope>
    <source>
        <strain evidence="2 3">Ai</strain>
    </source>
</reference>
<evidence type="ECO:0000259" key="1">
    <source>
        <dbReference type="Pfam" id="PF20285"/>
    </source>
</evidence>
<protein>
    <recommendedName>
        <fullName evidence="1">ABC-three component systems C-terminal domain-containing protein</fullName>
    </recommendedName>
</protein>
<proteinExistence type="predicted"/>
<accession>A0A6V8IAS7</accession>
<dbReference type="Proteomes" id="UP000548726">
    <property type="component" value="Unassembled WGS sequence"/>
</dbReference>
<comment type="caution">
    <text evidence="2">The sequence shown here is derived from an EMBL/GenBank/DDBJ whole genome shotgun (WGS) entry which is preliminary data.</text>
</comment>
<dbReference type="EMBL" id="BLJP01000018">
    <property type="protein sequence ID" value="GFE94729.1"/>
    <property type="molecule type" value="Genomic_DNA"/>
</dbReference>
<feature type="domain" description="ABC-three component systems C-terminal" evidence="1">
    <location>
        <begin position="22"/>
        <end position="133"/>
    </location>
</feature>
<dbReference type="AlphaFoldDB" id="A0A6V8IAS7"/>
<dbReference type="Pfam" id="PF20285">
    <property type="entry name" value="CTD9"/>
    <property type="match status" value="1"/>
</dbReference>
<gene>
    <name evidence="2" type="ORF">DmAi_27880</name>
</gene>
<organism evidence="2 3">
    <name type="scientific">Acetobacter persici</name>
    <dbReference type="NCBI Taxonomy" id="1076596"/>
    <lineage>
        <taxon>Bacteria</taxon>
        <taxon>Pseudomonadati</taxon>
        <taxon>Pseudomonadota</taxon>
        <taxon>Alphaproteobacteria</taxon>
        <taxon>Acetobacterales</taxon>
        <taxon>Acetobacteraceae</taxon>
        <taxon>Acetobacter</taxon>
    </lineage>
</organism>
<evidence type="ECO:0000313" key="2">
    <source>
        <dbReference type="EMBL" id="GFE94729.1"/>
    </source>
</evidence>
<name>A0A6V8IAS7_9PROT</name>
<sequence>MRDFVDNLQYYFQQNPYDDVVGLEAKLERSGRSAQIRSALRKKEAFSKLLEKWRSYPAAQEIIAYFLTKIESSFETEVLPLIDKIPPEEIDVIIKERLIEPVLNEMGNGPFVLNYLNVGGMIYWLAEQCYIRWHV</sequence>